<feature type="compositionally biased region" description="Polar residues" evidence="1">
    <location>
        <begin position="251"/>
        <end position="266"/>
    </location>
</feature>
<sequence length="266" mass="30328">MVKRLGQGFKQVYRHGPNDTRYQELILSQWYQGALGQELIEAERGLISRAISGRFGASMVQLDSGFHEILFEQRLFGSGIIVSQLENRAHCPVVCAKPEDLPFEPESLDMLLMHHTLDLCENPYQAVREGALALKPGGLLIVLGFNPLSLWGLRSMIQSRPSGYGVWNSRFLRSGRVADWMQLLNFELERQEKHLFLPPMNRPAWLKNLALGEHVQRKLLPFTGAVYLLVGYKQVFGKIHTSPKRQRRSFMDSSVTANSTIREQPR</sequence>
<dbReference type="EMBL" id="CP011797">
    <property type="protein sequence ID" value="ATX76850.1"/>
    <property type="molecule type" value="Genomic_DNA"/>
</dbReference>
<dbReference type="OrthoDB" id="6191410at2"/>
<keyword evidence="3" id="KW-0808">Transferase</keyword>
<evidence type="ECO:0000256" key="1">
    <source>
        <dbReference type="SAM" id="MobiDB-lite"/>
    </source>
</evidence>
<organism evidence="3 4">
    <name type="scientific">Reinekea forsetii</name>
    <dbReference type="NCBI Taxonomy" id="1336806"/>
    <lineage>
        <taxon>Bacteria</taxon>
        <taxon>Pseudomonadati</taxon>
        <taxon>Pseudomonadota</taxon>
        <taxon>Gammaproteobacteria</taxon>
        <taxon>Oceanospirillales</taxon>
        <taxon>Saccharospirillaceae</taxon>
        <taxon>Reinekea</taxon>
    </lineage>
</organism>
<keyword evidence="4" id="KW-1185">Reference proteome</keyword>
<proteinExistence type="predicted"/>
<feature type="region of interest" description="Disordered" evidence="1">
    <location>
        <begin position="247"/>
        <end position="266"/>
    </location>
</feature>
<dbReference type="InterPro" id="IPR029063">
    <property type="entry name" value="SAM-dependent_MTases_sf"/>
</dbReference>
<dbReference type="GO" id="GO:0008757">
    <property type="term" value="F:S-adenosylmethionine-dependent methyltransferase activity"/>
    <property type="evidence" value="ECO:0007669"/>
    <property type="project" value="InterPro"/>
</dbReference>
<evidence type="ECO:0000313" key="3">
    <source>
        <dbReference type="EMBL" id="ATX76850.1"/>
    </source>
</evidence>
<dbReference type="RefSeq" id="WP_145980266.1">
    <property type="nucleotide sequence ID" value="NZ_CP011797.1"/>
</dbReference>
<dbReference type="Gene3D" id="3.40.50.150">
    <property type="entry name" value="Vaccinia Virus protein VP39"/>
    <property type="match status" value="1"/>
</dbReference>
<accession>A0A2K8KQ19</accession>
<dbReference type="SUPFAM" id="SSF53335">
    <property type="entry name" value="S-adenosyl-L-methionine-dependent methyltransferases"/>
    <property type="match status" value="1"/>
</dbReference>
<name>A0A2K8KQ19_9GAMM</name>
<protein>
    <submittedName>
        <fullName evidence="3">Generic methyl-transferase</fullName>
    </submittedName>
</protein>
<dbReference type="AlphaFoldDB" id="A0A2K8KQ19"/>
<reference evidence="3 4" key="1">
    <citation type="journal article" date="2017" name="Environ. Microbiol.">
        <title>Genomic and physiological analyses of 'Reinekea forsetii' reveal a versatile opportunistic lifestyle during spring algae blooms.</title>
        <authorList>
            <person name="Avci B."/>
            <person name="Hahnke R.L."/>
            <person name="Chafee M."/>
            <person name="Fischer T."/>
            <person name="Gruber-Vodicka H."/>
            <person name="Tegetmeyer H.E."/>
            <person name="Harder J."/>
            <person name="Fuchs B.M."/>
            <person name="Amann R.I."/>
            <person name="Teeling H."/>
        </authorList>
    </citation>
    <scope>NUCLEOTIDE SEQUENCE [LARGE SCALE GENOMIC DNA]</scope>
    <source>
        <strain evidence="3 4">Hel1_31_D35</strain>
    </source>
</reference>
<feature type="domain" description="Methyltransferase type 11" evidence="2">
    <location>
        <begin position="88"/>
        <end position="142"/>
    </location>
</feature>
<evidence type="ECO:0000259" key="2">
    <source>
        <dbReference type="Pfam" id="PF08241"/>
    </source>
</evidence>
<dbReference type="InterPro" id="IPR013216">
    <property type="entry name" value="Methyltransf_11"/>
</dbReference>
<dbReference type="Pfam" id="PF08241">
    <property type="entry name" value="Methyltransf_11"/>
    <property type="match status" value="1"/>
</dbReference>
<evidence type="ECO:0000313" key="4">
    <source>
        <dbReference type="Proteomes" id="UP000229757"/>
    </source>
</evidence>
<dbReference type="KEGG" id="rfo:REIFOR_01711"/>
<dbReference type="Proteomes" id="UP000229757">
    <property type="component" value="Chromosome"/>
</dbReference>
<gene>
    <name evidence="3" type="ORF">REIFOR_01711</name>
</gene>